<reference evidence="9" key="1">
    <citation type="submission" date="2015-09" db="EMBL/GenBank/DDBJ databases">
        <authorList>
            <consortium name="Pathogen Informatics"/>
        </authorList>
    </citation>
    <scope>NUCLEOTIDE SEQUENCE [LARGE SCALE GENOMIC DNA]</scope>
    <source>
        <strain evidence="9">Lake Konstanz</strain>
    </source>
</reference>
<evidence type="ECO:0000256" key="2">
    <source>
        <dbReference type="ARBA" id="ARBA00022723"/>
    </source>
</evidence>
<dbReference type="SUPFAM" id="SSF57667">
    <property type="entry name" value="beta-beta-alpha zinc fingers"/>
    <property type="match status" value="1"/>
</dbReference>
<keyword evidence="9" id="KW-1185">Reference proteome</keyword>
<keyword evidence="3" id="KW-0863">Zinc-finger</keyword>
<evidence type="ECO:0000256" key="6">
    <source>
        <dbReference type="SAM" id="MobiDB-lite"/>
    </source>
</evidence>
<dbReference type="GO" id="GO:0008270">
    <property type="term" value="F:zinc ion binding"/>
    <property type="evidence" value="ECO:0007669"/>
    <property type="project" value="UniProtKB-KW"/>
</dbReference>
<dbReference type="InterPro" id="IPR036236">
    <property type="entry name" value="Znf_C2H2_sf"/>
</dbReference>
<evidence type="ECO:0000313" key="9">
    <source>
        <dbReference type="Proteomes" id="UP000051952"/>
    </source>
</evidence>
<dbReference type="InterPro" id="IPR003604">
    <property type="entry name" value="Matrin/U1-like-C_Znf_C2H2"/>
</dbReference>
<evidence type="ECO:0000256" key="4">
    <source>
        <dbReference type="ARBA" id="ARBA00022833"/>
    </source>
</evidence>
<dbReference type="GO" id="GO:0003676">
    <property type="term" value="F:nucleic acid binding"/>
    <property type="evidence" value="ECO:0007669"/>
    <property type="project" value="InterPro"/>
</dbReference>
<dbReference type="GO" id="GO:0005634">
    <property type="term" value="C:nucleus"/>
    <property type="evidence" value="ECO:0007669"/>
    <property type="project" value="UniProtKB-SubCell"/>
</dbReference>
<organism evidence="8 9">
    <name type="scientific">Bodo saltans</name>
    <name type="common">Flagellated protozoan</name>
    <dbReference type="NCBI Taxonomy" id="75058"/>
    <lineage>
        <taxon>Eukaryota</taxon>
        <taxon>Discoba</taxon>
        <taxon>Euglenozoa</taxon>
        <taxon>Kinetoplastea</taxon>
        <taxon>Metakinetoplastina</taxon>
        <taxon>Eubodonida</taxon>
        <taxon>Bodonidae</taxon>
        <taxon>Bodo</taxon>
    </lineage>
</organism>
<evidence type="ECO:0000256" key="5">
    <source>
        <dbReference type="ARBA" id="ARBA00023242"/>
    </source>
</evidence>
<dbReference type="Gene3D" id="3.30.160.60">
    <property type="entry name" value="Classic Zinc Finger"/>
    <property type="match status" value="1"/>
</dbReference>
<feature type="region of interest" description="Disordered" evidence="6">
    <location>
        <begin position="1"/>
        <end position="29"/>
    </location>
</feature>
<name>A0A0S4JKV2_BODSA</name>
<dbReference type="Pfam" id="PF06220">
    <property type="entry name" value="zf-U1"/>
    <property type="match status" value="1"/>
</dbReference>
<dbReference type="InterPro" id="IPR000690">
    <property type="entry name" value="Matrin/U1-C_Znf_C2H2"/>
</dbReference>
<evidence type="ECO:0000256" key="1">
    <source>
        <dbReference type="ARBA" id="ARBA00004123"/>
    </source>
</evidence>
<protein>
    <recommendedName>
        <fullName evidence="7">Matrin-type domain-containing protein</fullName>
    </recommendedName>
</protein>
<feature type="compositionally biased region" description="Polar residues" evidence="6">
    <location>
        <begin position="1"/>
        <end position="14"/>
    </location>
</feature>
<evidence type="ECO:0000259" key="7">
    <source>
        <dbReference type="PROSITE" id="PS50171"/>
    </source>
</evidence>
<dbReference type="OrthoDB" id="261448at2759"/>
<dbReference type="VEuPathDB" id="TriTrypDB:BSAL_29670"/>
<sequence length="284" mass="30516">MSGDPQQPQQQNVSAAPAKRKKSVSATQARRNTLRNEAYGLLWYCDYCDVFVSSKQRTKKQHLAGHAHAQNMEAYYNKLTRDVKTHAADLRHKEMLGVWTAERIADDWRCELLQDPQTTHRRRLENVIISRRIATADHHNGDVVSVAALCDEADATNRSSVIRPIITSSDTISATPATTHMSHDANMVTATSLMTPVHRVVISPGIVVGGVTPAAAAAALLMNPSSSSGLATLPAIRVGHVLVSEAAQLPSPSLSAQQQLGGDDLTKIAVRIGNGVAASPGQIL</sequence>
<dbReference type="Proteomes" id="UP000051952">
    <property type="component" value="Unassembled WGS sequence"/>
</dbReference>
<dbReference type="InterPro" id="IPR013085">
    <property type="entry name" value="U1-CZ_Znf_C2H2"/>
</dbReference>
<dbReference type="AlphaFoldDB" id="A0A0S4JKV2"/>
<keyword evidence="4" id="KW-0862">Zinc</keyword>
<comment type="subcellular location">
    <subcellularLocation>
        <location evidence="1">Nucleus</location>
    </subcellularLocation>
</comment>
<evidence type="ECO:0000313" key="8">
    <source>
        <dbReference type="EMBL" id="CUG90999.1"/>
    </source>
</evidence>
<keyword evidence="2" id="KW-0479">Metal-binding</keyword>
<evidence type="ECO:0000256" key="3">
    <source>
        <dbReference type="ARBA" id="ARBA00022771"/>
    </source>
</evidence>
<proteinExistence type="predicted"/>
<keyword evidence="5" id="KW-0539">Nucleus</keyword>
<accession>A0A0S4JKV2</accession>
<dbReference type="EMBL" id="CYKH01001883">
    <property type="protein sequence ID" value="CUG90999.1"/>
    <property type="molecule type" value="Genomic_DNA"/>
</dbReference>
<dbReference type="PROSITE" id="PS50171">
    <property type="entry name" value="ZF_MATRIN"/>
    <property type="match status" value="1"/>
</dbReference>
<gene>
    <name evidence="8" type="ORF">BSAL_29670</name>
</gene>
<dbReference type="SMART" id="SM00451">
    <property type="entry name" value="ZnF_U1"/>
    <property type="match status" value="1"/>
</dbReference>
<feature type="domain" description="Matrin-type" evidence="7">
    <location>
        <begin position="43"/>
        <end position="74"/>
    </location>
</feature>